<name>A0AAW1U4C1_9CUCU</name>
<dbReference type="InterPro" id="IPR036812">
    <property type="entry name" value="NAD(P)_OxRdtase_dom_sf"/>
</dbReference>
<dbReference type="Gene3D" id="3.20.20.100">
    <property type="entry name" value="NADP-dependent oxidoreductase domain"/>
    <property type="match status" value="1"/>
</dbReference>
<dbReference type="FunFam" id="3.20.20.100:FF:000006">
    <property type="entry name" value="Aldo-keto reductase family 1 member A1"/>
    <property type="match status" value="1"/>
</dbReference>
<evidence type="ECO:0000256" key="5">
    <source>
        <dbReference type="PIRSR" id="PIRSR000097-2"/>
    </source>
</evidence>
<dbReference type="InterPro" id="IPR023210">
    <property type="entry name" value="NADP_OxRdtase_dom"/>
</dbReference>
<keyword evidence="3" id="KW-0560">Oxidoreductase</keyword>
<comment type="similarity">
    <text evidence="1">Belongs to the aldo/keto reductase family.</text>
</comment>
<feature type="binding site" evidence="5">
    <location>
        <position position="142"/>
    </location>
    <ligand>
        <name>substrate</name>
    </ligand>
</feature>
<dbReference type="PRINTS" id="PR00069">
    <property type="entry name" value="ALDKETRDTASE"/>
</dbReference>
<dbReference type="Pfam" id="PF00248">
    <property type="entry name" value="Aldo_ket_red"/>
    <property type="match status" value="1"/>
</dbReference>
<dbReference type="AlphaFoldDB" id="A0AAW1U4C1"/>
<feature type="domain" description="NADP-dependent oxidoreductase" evidence="7">
    <location>
        <begin position="59"/>
        <end position="319"/>
    </location>
</feature>
<feature type="active site" description="Proton donor" evidence="4">
    <location>
        <position position="80"/>
    </location>
</feature>
<sequence>MAQFLNIISISVVIFVINNNFIRQLSAADTKLVNISSLTLNTGKKIPSIGYGTSAVNGLEAALNSALEAGYRYIDTSTYYRNEKVMGNVIKKWITEGKLRREDLFLLTKLPFFGNRPEGVPKYLKQSLENLQTDYVDLYLIHSPAGLKENDGGLDSTTDIVAIWKEMEKQMDAGLTKAIGLSNFNKTQIERILKNSRIKPSSLQVELHAYLQQNELVDFCKENNILVTAYAPLGSRSMTAYNANRGNNVTLPDVLENPIVKRIAAKHSKTAAQVVLRFDIQRGVIPIPRSYNTERIRQNIDIFDFELDDKDIEELKSLDAGIRFFKFSEMAKHPEYPFRGEVQK</sequence>
<gene>
    <name evidence="8" type="ORF">WA026_007799</name>
</gene>
<dbReference type="Proteomes" id="UP001431783">
    <property type="component" value="Unassembled WGS sequence"/>
</dbReference>
<keyword evidence="2" id="KW-0521">NADP</keyword>
<evidence type="ECO:0000313" key="9">
    <source>
        <dbReference type="Proteomes" id="UP001431783"/>
    </source>
</evidence>
<dbReference type="PROSITE" id="PS00062">
    <property type="entry name" value="ALDOKETO_REDUCTASE_2"/>
    <property type="match status" value="1"/>
</dbReference>
<accession>A0AAW1U4C1</accession>
<evidence type="ECO:0000256" key="1">
    <source>
        <dbReference type="ARBA" id="ARBA00007905"/>
    </source>
</evidence>
<evidence type="ECO:0000256" key="4">
    <source>
        <dbReference type="PIRSR" id="PIRSR000097-1"/>
    </source>
</evidence>
<reference evidence="8 9" key="1">
    <citation type="submission" date="2023-03" db="EMBL/GenBank/DDBJ databases">
        <title>Genome insight into feeding habits of ladybird beetles.</title>
        <authorList>
            <person name="Li H.-S."/>
            <person name="Huang Y.-H."/>
            <person name="Pang H."/>
        </authorList>
    </citation>
    <scope>NUCLEOTIDE SEQUENCE [LARGE SCALE GENOMIC DNA]</scope>
    <source>
        <strain evidence="8">SYSU_2023b</strain>
        <tissue evidence="8">Whole body</tissue>
    </source>
</reference>
<proteinExistence type="inferred from homology"/>
<comment type="caution">
    <text evidence="8">The sequence shown here is derived from an EMBL/GenBank/DDBJ whole genome shotgun (WGS) entry which is preliminary data.</text>
</comment>
<evidence type="ECO:0000256" key="3">
    <source>
        <dbReference type="ARBA" id="ARBA00023002"/>
    </source>
</evidence>
<evidence type="ECO:0000256" key="2">
    <source>
        <dbReference type="ARBA" id="ARBA00022857"/>
    </source>
</evidence>
<feature type="site" description="Lowers pKa of active site Tyr" evidence="6">
    <location>
        <position position="109"/>
    </location>
</feature>
<protein>
    <recommendedName>
        <fullName evidence="7">NADP-dependent oxidoreductase domain-containing protein</fullName>
    </recommendedName>
</protein>
<evidence type="ECO:0000259" key="7">
    <source>
        <dbReference type="Pfam" id="PF00248"/>
    </source>
</evidence>
<keyword evidence="9" id="KW-1185">Reference proteome</keyword>
<dbReference type="SUPFAM" id="SSF51430">
    <property type="entry name" value="NAD(P)-linked oxidoreductase"/>
    <property type="match status" value="1"/>
</dbReference>
<organism evidence="8 9">
    <name type="scientific">Henosepilachna vigintioctopunctata</name>
    <dbReference type="NCBI Taxonomy" id="420089"/>
    <lineage>
        <taxon>Eukaryota</taxon>
        <taxon>Metazoa</taxon>
        <taxon>Ecdysozoa</taxon>
        <taxon>Arthropoda</taxon>
        <taxon>Hexapoda</taxon>
        <taxon>Insecta</taxon>
        <taxon>Pterygota</taxon>
        <taxon>Neoptera</taxon>
        <taxon>Endopterygota</taxon>
        <taxon>Coleoptera</taxon>
        <taxon>Polyphaga</taxon>
        <taxon>Cucujiformia</taxon>
        <taxon>Coccinelloidea</taxon>
        <taxon>Coccinellidae</taxon>
        <taxon>Epilachninae</taxon>
        <taxon>Epilachnini</taxon>
        <taxon>Henosepilachna</taxon>
    </lineage>
</organism>
<dbReference type="InterPro" id="IPR018170">
    <property type="entry name" value="Aldo/ket_reductase_CS"/>
</dbReference>
<dbReference type="PANTHER" id="PTHR11732">
    <property type="entry name" value="ALDO/KETO REDUCTASE"/>
    <property type="match status" value="1"/>
</dbReference>
<dbReference type="GO" id="GO:0016491">
    <property type="term" value="F:oxidoreductase activity"/>
    <property type="evidence" value="ECO:0007669"/>
    <property type="project" value="UniProtKB-KW"/>
</dbReference>
<evidence type="ECO:0000256" key="6">
    <source>
        <dbReference type="PIRSR" id="PIRSR000097-3"/>
    </source>
</evidence>
<dbReference type="PIRSF" id="PIRSF000097">
    <property type="entry name" value="AKR"/>
    <property type="match status" value="1"/>
</dbReference>
<dbReference type="EMBL" id="JARQZJ010000033">
    <property type="protein sequence ID" value="KAK9875406.1"/>
    <property type="molecule type" value="Genomic_DNA"/>
</dbReference>
<dbReference type="InterPro" id="IPR020471">
    <property type="entry name" value="AKR"/>
</dbReference>
<evidence type="ECO:0000313" key="8">
    <source>
        <dbReference type="EMBL" id="KAK9875406.1"/>
    </source>
</evidence>
<dbReference type="PROSITE" id="PS00063">
    <property type="entry name" value="ALDOKETO_REDUCTASE_3"/>
    <property type="match status" value="1"/>
</dbReference>